<feature type="transmembrane region" description="Helical" evidence="1">
    <location>
        <begin position="39"/>
        <end position="57"/>
    </location>
</feature>
<feature type="transmembrane region" description="Helical" evidence="1">
    <location>
        <begin position="69"/>
        <end position="88"/>
    </location>
</feature>
<keyword evidence="1" id="KW-1133">Transmembrane helix</keyword>
<proteinExistence type="predicted"/>
<gene>
    <name evidence="2" type="ORF">GIW81_03235</name>
</gene>
<keyword evidence="1" id="KW-0812">Transmembrane</keyword>
<protein>
    <submittedName>
        <fullName evidence="2">ABC transporter permease</fullName>
    </submittedName>
</protein>
<organism evidence="2 3">
    <name type="scientific">Hyphomicrobium album</name>
    <dbReference type="NCBI Taxonomy" id="2665159"/>
    <lineage>
        <taxon>Bacteria</taxon>
        <taxon>Pseudomonadati</taxon>
        <taxon>Pseudomonadota</taxon>
        <taxon>Alphaproteobacteria</taxon>
        <taxon>Hyphomicrobiales</taxon>
        <taxon>Hyphomicrobiaceae</taxon>
        <taxon>Hyphomicrobium</taxon>
    </lineage>
</organism>
<comment type="caution">
    <text evidence="2">The sequence shown here is derived from an EMBL/GenBank/DDBJ whole genome shotgun (WGS) entry which is preliminary data.</text>
</comment>
<keyword evidence="3" id="KW-1185">Reference proteome</keyword>
<feature type="transmembrane region" description="Helical" evidence="1">
    <location>
        <begin position="6"/>
        <end position="27"/>
    </location>
</feature>
<feature type="transmembrane region" description="Helical" evidence="1">
    <location>
        <begin position="100"/>
        <end position="118"/>
    </location>
</feature>
<dbReference type="AlphaFoldDB" id="A0A6I3KI07"/>
<evidence type="ECO:0000313" key="3">
    <source>
        <dbReference type="Proteomes" id="UP000440694"/>
    </source>
</evidence>
<dbReference type="RefSeq" id="WP_154737895.1">
    <property type="nucleotide sequence ID" value="NZ_WMBQ01000001.1"/>
</dbReference>
<dbReference type="EMBL" id="WMBQ01000001">
    <property type="protein sequence ID" value="MTD93347.1"/>
    <property type="molecule type" value="Genomic_DNA"/>
</dbReference>
<dbReference type="Proteomes" id="UP000440694">
    <property type="component" value="Unassembled WGS sequence"/>
</dbReference>
<keyword evidence="1" id="KW-0472">Membrane</keyword>
<reference evidence="2 3" key="1">
    <citation type="submission" date="2019-11" db="EMBL/GenBank/DDBJ databases">
        <title>Identification of a novel strain.</title>
        <authorList>
            <person name="Xu Q."/>
            <person name="Wang G."/>
        </authorList>
    </citation>
    <scope>NUCLEOTIDE SEQUENCE [LARGE SCALE GENOMIC DNA]</scope>
    <source>
        <strain evidence="3">xq</strain>
    </source>
</reference>
<name>A0A6I3KI07_9HYPH</name>
<evidence type="ECO:0000256" key="1">
    <source>
        <dbReference type="SAM" id="Phobius"/>
    </source>
</evidence>
<sequence length="119" mass="12415">MQQLLWLETLLKLVPGILLTLAPLSTLRVLGLPRPDTGFWPRLCGALLIGTAGALFLEGTARGHGLGLAGNIVINLCGASVLATLLVLDAGPASRRGRVTVWLIVCLLVVASVVEIATL</sequence>
<accession>A0A6I3KI07</accession>
<evidence type="ECO:0000313" key="2">
    <source>
        <dbReference type="EMBL" id="MTD93347.1"/>
    </source>
</evidence>